<organism evidence="1 2">
    <name type="scientific">Habropoda laboriosa</name>
    <dbReference type="NCBI Taxonomy" id="597456"/>
    <lineage>
        <taxon>Eukaryota</taxon>
        <taxon>Metazoa</taxon>
        <taxon>Ecdysozoa</taxon>
        <taxon>Arthropoda</taxon>
        <taxon>Hexapoda</taxon>
        <taxon>Insecta</taxon>
        <taxon>Pterygota</taxon>
        <taxon>Neoptera</taxon>
        <taxon>Endopterygota</taxon>
        <taxon>Hymenoptera</taxon>
        <taxon>Apocrita</taxon>
        <taxon>Aculeata</taxon>
        <taxon>Apoidea</taxon>
        <taxon>Anthophila</taxon>
        <taxon>Apidae</taxon>
        <taxon>Habropoda</taxon>
    </lineage>
</organism>
<reference evidence="1 2" key="1">
    <citation type="submission" date="2015-07" db="EMBL/GenBank/DDBJ databases">
        <title>The genome of Habropoda laboriosa.</title>
        <authorList>
            <person name="Pan H."/>
            <person name="Kapheim K."/>
        </authorList>
    </citation>
    <scope>NUCLEOTIDE SEQUENCE [LARGE SCALE GENOMIC DNA]</scope>
    <source>
        <strain evidence="1">0110345459</strain>
    </source>
</reference>
<evidence type="ECO:0008006" key="3">
    <source>
        <dbReference type="Google" id="ProtNLM"/>
    </source>
</evidence>
<evidence type="ECO:0000313" key="1">
    <source>
        <dbReference type="EMBL" id="KOC60760.1"/>
    </source>
</evidence>
<dbReference type="PANTHER" id="PTHR46060:SF1">
    <property type="entry name" value="MARINER MOS1 TRANSPOSASE-LIKE PROTEIN"/>
    <property type="match status" value="1"/>
</dbReference>
<protein>
    <recommendedName>
        <fullName evidence="3">Mos1 transposase HTH domain-containing protein</fullName>
    </recommendedName>
</protein>
<name>A0A0L7QQ53_9HYME</name>
<gene>
    <name evidence="1" type="ORF">WH47_06906</name>
</gene>
<dbReference type="GO" id="GO:0003676">
    <property type="term" value="F:nucleic acid binding"/>
    <property type="evidence" value="ECO:0007669"/>
    <property type="project" value="InterPro"/>
</dbReference>
<accession>A0A0L7QQ53</accession>
<evidence type="ECO:0000313" key="2">
    <source>
        <dbReference type="Proteomes" id="UP000053825"/>
    </source>
</evidence>
<dbReference type="PANTHER" id="PTHR46060">
    <property type="entry name" value="MARINER MOS1 TRANSPOSASE-LIKE PROTEIN"/>
    <property type="match status" value="1"/>
</dbReference>
<dbReference type="InterPro" id="IPR052709">
    <property type="entry name" value="Transposase-MT_Hybrid"/>
</dbReference>
<dbReference type="InterPro" id="IPR036397">
    <property type="entry name" value="RNaseH_sf"/>
</dbReference>
<feature type="non-terminal residue" evidence="1">
    <location>
        <position position="1"/>
    </location>
</feature>
<keyword evidence="2" id="KW-1185">Reference proteome</keyword>
<dbReference type="AlphaFoldDB" id="A0A0L7QQ53"/>
<dbReference type="Pfam" id="PF13412">
    <property type="entry name" value="HTH_24"/>
    <property type="match status" value="1"/>
</dbReference>
<dbReference type="EMBL" id="KQ414790">
    <property type="protein sequence ID" value="KOC60760.1"/>
    <property type="molecule type" value="Genomic_DNA"/>
</dbReference>
<dbReference type="Proteomes" id="UP000053825">
    <property type="component" value="Unassembled WGS sequence"/>
</dbReference>
<sequence length="211" mass="24469">ASETVEMLQIAFGDTYMSHSKIYEWYSRFKNGRTSVEDDPRAGRPSTSTTKEKKEEIEALLQENHRSTIRKLSEEVGISIGSYQTIVERLTACPYLLKCLYNSLFFKFNFLKNEAVNKKSLSEFLTAKNMMVIPHPPYSADLVPRDFFLFSKMKLKLKGRRFDIVAEIQTESQQVLDTLGENDFQQTFQAWQHRWDRCINAGGDYFEGDTS</sequence>
<dbReference type="STRING" id="597456.A0A0L7QQ53"/>
<proteinExistence type="predicted"/>
<dbReference type="OrthoDB" id="10033972at2759"/>
<dbReference type="Gene3D" id="3.30.420.10">
    <property type="entry name" value="Ribonuclease H-like superfamily/Ribonuclease H"/>
    <property type="match status" value="1"/>
</dbReference>
<dbReference type="Gene3D" id="1.10.10.1450">
    <property type="match status" value="1"/>
</dbReference>